<reference evidence="2 3" key="1">
    <citation type="submission" date="2019-03" db="EMBL/GenBank/DDBJ databases">
        <title>Single cell metagenomics reveals metabolic interactions within the superorganism composed of flagellate Streblomastix strix and complex community of Bacteroidetes bacteria on its surface.</title>
        <authorList>
            <person name="Treitli S.C."/>
            <person name="Kolisko M."/>
            <person name="Husnik F."/>
            <person name="Keeling P."/>
            <person name="Hampl V."/>
        </authorList>
    </citation>
    <scope>NUCLEOTIDE SEQUENCE [LARGE SCALE GENOMIC DNA]</scope>
    <source>
        <strain evidence="2">ST1C</strain>
    </source>
</reference>
<gene>
    <name evidence="2" type="ORF">EZS28_040129</name>
</gene>
<dbReference type="Pfam" id="PF00069">
    <property type="entry name" value="Pkinase"/>
    <property type="match status" value="1"/>
</dbReference>
<accession>A0A5J4U1T9</accession>
<dbReference type="EMBL" id="SNRW01021776">
    <property type="protein sequence ID" value="KAA6364344.1"/>
    <property type="molecule type" value="Genomic_DNA"/>
</dbReference>
<sequence>MKQLLQGLTIMHEKGIIHRDIKGQNILLHSPPGSGRVILKIADYGLVKKQEHALQSVQMTIAGTTPFQAPEMLMANARDVKADSTVDIWSAGIVFYQLATHEFPFDPHSLQSIMSFMMNKVLDRPASIEDDQEWDLITKMLSFDRKDRYTASRALDHPFFKAVNDADIPENAIHLAQQAQIAQQQGDISITQFDIDATFAIPLSDTREISGVDPEIENETIVIDYPSVNTVLRLPLSGTEQQNNQLIQLQETKCNNIVRKFKNVVDDEGRKLAIRAGIAESLTYIYETRELSTITQPYSAAYRFIAKPSSVEVRQLLYSKKPYPGLIRLLEHQDSEIVDHAVVTIYNILVSGISTNDTKPSTHFDDIQACDGIDKIFDLFKNNISKYSKDLASICIGRIFKATQLPVEFGF</sequence>
<dbReference type="GO" id="GO:0004674">
    <property type="term" value="F:protein serine/threonine kinase activity"/>
    <property type="evidence" value="ECO:0007669"/>
    <property type="project" value="InterPro"/>
</dbReference>
<dbReference type="InterPro" id="IPR011989">
    <property type="entry name" value="ARM-like"/>
</dbReference>
<dbReference type="GO" id="GO:0005737">
    <property type="term" value="C:cytoplasm"/>
    <property type="evidence" value="ECO:0007669"/>
    <property type="project" value="TreeGrafter"/>
</dbReference>
<feature type="domain" description="Protein kinase" evidence="1">
    <location>
        <begin position="1"/>
        <end position="160"/>
    </location>
</feature>
<dbReference type="PANTHER" id="PTHR24348">
    <property type="entry name" value="SERINE/THREONINE-PROTEIN KINASE UNC-51-RELATED"/>
    <property type="match status" value="1"/>
</dbReference>
<dbReference type="GO" id="GO:0010506">
    <property type="term" value="P:regulation of autophagy"/>
    <property type="evidence" value="ECO:0007669"/>
    <property type="project" value="InterPro"/>
</dbReference>
<dbReference type="AlphaFoldDB" id="A0A5J4U1T9"/>
<dbReference type="InterPro" id="IPR008271">
    <property type="entry name" value="Ser/Thr_kinase_AS"/>
</dbReference>
<dbReference type="SMART" id="SM00220">
    <property type="entry name" value="S_TKc"/>
    <property type="match status" value="1"/>
</dbReference>
<name>A0A5J4U1T9_9EUKA</name>
<evidence type="ECO:0000259" key="1">
    <source>
        <dbReference type="PROSITE" id="PS50011"/>
    </source>
</evidence>
<feature type="non-terminal residue" evidence="2">
    <location>
        <position position="411"/>
    </location>
</feature>
<dbReference type="SUPFAM" id="SSF56112">
    <property type="entry name" value="Protein kinase-like (PK-like)"/>
    <property type="match status" value="1"/>
</dbReference>
<dbReference type="Gene3D" id="1.10.510.10">
    <property type="entry name" value="Transferase(Phosphotransferase) domain 1"/>
    <property type="match status" value="1"/>
</dbReference>
<dbReference type="InterPro" id="IPR045269">
    <property type="entry name" value="Atg1-like"/>
</dbReference>
<dbReference type="InterPro" id="IPR000719">
    <property type="entry name" value="Prot_kinase_dom"/>
</dbReference>
<evidence type="ECO:0000313" key="2">
    <source>
        <dbReference type="EMBL" id="KAA6364344.1"/>
    </source>
</evidence>
<dbReference type="Proteomes" id="UP000324800">
    <property type="component" value="Unassembled WGS sequence"/>
</dbReference>
<comment type="caution">
    <text evidence="2">The sequence shown here is derived from an EMBL/GenBank/DDBJ whole genome shotgun (WGS) entry which is preliminary data.</text>
</comment>
<dbReference type="PROSITE" id="PS00108">
    <property type="entry name" value="PROTEIN_KINASE_ST"/>
    <property type="match status" value="1"/>
</dbReference>
<organism evidence="2 3">
    <name type="scientific">Streblomastix strix</name>
    <dbReference type="NCBI Taxonomy" id="222440"/>
    <lineage>
        <taxon>Eukaryota</taxon>
        <taxon>Metamonada</taxon>
        <taxon>Preaxostyla</taxon>
        <taxon>Oxymonadida</taxon>
        <taxon>Streblomastigidae</taxon>
        <taxon>Streblomastix</taxon>
    </lineage>
</organism>
<dbReference type="SUPFAM" id="SSF48371">
    <property type="entry name" value="ARM repeat"/>
    <property type="match status" value="1"/>
</dbReference>
<protein>
    <recommendedName>
        <fullName evidence="1">Protein kinase domain-containing protein</fullName>
    </recommendedName>
</protein>
<evidence type="ECO:0000313" key="3">
    <source>
        <dbReference type="Proteomes" id="UP000324800"/>
    </source>
</evidence>
<dbReference type="GO" id="GO:0005524">
    <property type="term" value="F:ATP binding"/>
    <property type="evidence" value="ECO:0007669"/>
    <property type="project" value="InterPro"/>
</dbReference>
<dbReference type="PROSITE" id="PS50011">
    <property type="entry name" value="PROTEIN_KINASE_DOM"/>
    <property type="match status" value="1"/>
</dbReference>
<dbReference type="Gene3D" id="1.25.10.10">
    <property type="entry name" value="Leucine-rich Repeat Variant"/>
    <property type="match status" value="1"/>
</dbReference>
<proteinExistence type="predicted"/>
<dbReference type="InterPro" id="IPR016024">
    <property type="entry name" value="ARM-type_fold"/>
</dbReference>
<dbReference type="InterPro" id="IPR011009">
    <property type="entry name" value="Kinase-like_dom_sf"/>
</dbReference>